<comment type="caution">
    <text evidence="1">The sequence shown here is derived from an EMBL/GenBank/DDBJ whole genome shotgun (WGS) entry which is preliminary data.</text>
</comment>
<proteinExistence type="predicted"/>
<evidence type="ECO:0000313" key="1">
    <source>
        <dbReference type="EMBL" id="MCD0266172.1"/>
    </source>
</evidence>
<name>A0ABS8NTA0_9XANT</name>
<gene>
    <name evidence="1" type="ORF">JWH11_06905</name>
</gene>
<reference evidence="1" key="1">
    <citation type="submission" date="2021-02" db="EMBL/GenBank/DDBJ databases">
        <title>Copper resistance gene diversity in local Xanthomonas species at agrochemical polluted sites in Trinidad, Trinidad and Tobago.</title>
        <authorList>
            <person name="Ramnarine S.D.B.J."/>
            <person name="Ramsubhag A."/>
            <person name="Jayaraman J."/>
        </authorList>
    </citation>
    <scope>NUCLEOTIDE SEQUENCE</scope>
    <source>
        <strain evidence="1">CaNP6A</strain>
    </source>
</reference>
<keyword evidence="2" id="KW-1185">Reference proteome</keyword>
<sequence>MDILLRTPHAAMEWIPYHAFDADNADMARKRQASSVIDACRAPELPHAAAAACGHSVIA</sequence>
<organism evidence="1 2">
    <name type="scientific">Xanthomonas melonis</name>
    <dbReference type="NCBI Taxonomy" id="56456"/>
    <lineage>
        <taxon>Bacteria</taxon>
        <taxon>Pseudomonadati</taxon>
        <taxon>Pseudomonadota</taxon>
        <taxon>Gammaproteobacteria</taxon>
        <taxon>Lysobacterales</taxon>
        <taxon>Lysobacteraceae</taxon>
        <taxon>Xanthomonas</taxon>
    </lineage>
</organism>
<dbReference type="Proteomes" id="UP001430396">
    <property type="component" value="Unassembled WGS sequence"/>
</dbReference>
<evidence type="ECO:0000313" key="2">
    <source>
        <dbReference type="Proteomes" id="UP001430396"/>
    </source>
</evidence>
<dbReference type="EMBL" id="JAFFQI010000186">
    <property type="protein sequence ID" value="MCD0266172.1"/>
    <property type="molecule type" value="Genomic_DNA"/>
</dbReference>
<protein>
    <submittedName>
        <fullName evidence="1">Uncharacterized protein</fullName>
    </submittedName>
</protein>
<dbReference type="RefSeq" id="WP_146092455.1">
    <property type="nucleotide sequence ID" value="NZ_JAFFQH010000174.1"/>
</dbReference>
<accession>A0ABS8NTA0</accession>